<accession>A0ABP0KRI5</accession>
<feature type="compositionally biased region" description="Basic residues" evidence="1">
    <location>
        <begin position="101"/>
        <end position="114"/>
    </location>
</feature>
<evidence type="ECO:0000313" key="2">
    <source>
        <dbReference type="EMBL" id="CAK9029488.1"/>
    </source>
</evidence>
<comment type="caution">
    <text evidence="2">The sequence shown here is derived from an EMBL/GenBank/DDBJ whole genome shotgun (WGS) entry which is preliminary data.</text>
</comment>
<name>A0ABP0KRI5_9DINO</name>
<feature type="compositionally biased region" description="Basic and acidic residues" evidence="1">
    <location>
        <begin position="36"/>
        <end position="51"/>
    </location>
</feature>
<gene>
    <name evidence="2" type="ORF">CCMP2556_LOCUS17501</name>
</gene>
<feature type="compositionally biased region" description="Polar residues" evidence="1">
    <location>
        <begin position="10"/>
        <end position="22"/>
    </location>
</feature>
<proteinExistence type="predicted"/>
<sequence length="179" mass="19522">MKDLSLSEDVLTQDSGSGSLQIPQDRPDVTNRSSVRSKDAEASSLRRDSAKDYLQAARQLAYTGSQRSQTSQRSQRSSQPSKRSWSSSQSLDEAGKDSGRRLRTTARKEKKDKRSSKARDSPGSGRDSHFLSLADASEGRPGISELALRGLDSVLRRPGGQLAIVGVLPFVAEFEPSDR</sequence>
<organism evidence="2 3">
    <name type="scientific">Durusdinium trenchii</name>
    <dbReference type="NCBI Taxonomy" id="1381693"/>
    <lineage>
        <taxon>Eukaryota</taxon>
        <taxon>Sar</taxon>
        <taxon>Alveolata</taxon>
        <taxon>Dinophyceae</taxon>
        <taxon>Suessiales</taxon>
        <taxon>Symbiodiniaceae</taxon>
        <taxon>Durusdinium</taxon>
    </lineage>
</organism>
<dbReference type="EMBL" id="CAXAMN010009668">
    <property type="protein sequence ID" value="CAK9029488.1"/>
    <property type="molecule type" value="Genomic_DNA"/>
</dbReference>
<feature type="region of interest" description="Disordered" evidence="1">
    <location>
        <begin position="1"/>
        <end position="136"/>
    </location>
</feature>
<reference evidence="2 3" key="1">
    <citation type="submission" date="2024-02" db="EMBL/GenBank/DDBJ databases">
        <authorList>
            <person name="Chen Y."/>
            <person name="Shah S."/>
            <person name="Dougan E. K."/>
            <person name="Thang M."/>
            <person name="Chan C."/>
        </authorList>
    </citation>
    <scope>NUCLEOTIDE SEQUENCE [LARGE SCALE GENOMIC DNA]</scope>
</reference>
<dbReference type="Proteomes" id="UP001642484">
    <property type="component" value="Unassembled WGS sequence"/>
</dbReference>
<evidence type="ECO:0000256" key="1">
    <source>
        <dbReference type="SAM" id="MobiDB-lite"/>
    </source>
</evidence>
<feature type="compositionally biased region" description="Low complexity" evidence="1">
    <location>
        <begin position="65"/>
        <end position="90"/>
    </location>
</feature>
<evidence type="ECO:0000313" key="3">
    <source>
        <dbReference type="Proteomes" id="UP001642484"/>
    </source>
</evidence>
<keyword evidence="3" id="KW-1185">Reference proteome</keyword>
<protein>
    <submittedName>
        <fullName evidence="2">Uncharacterized protein</fullName>
    </submittedName>
</protein>